<dbReference type="Pfam" id="PF02879">
    <property type="entry name" value="PGM_PMM_II"/>
    <property type="match status" value="1"/>
</dbReference>
<feature type="domain" description="Alpha-D-phosphohexomutase alpha/beta/alpha" evidence="10">
    <location>
        <begin position="253"/>
        <end position="362"/>
    </location>
</feature>
<evidence type="ECO:0000256" key="5">
    <source>
        <dbReference type="ARBA" id="ARBA00022842"/>
    </source>
</evidence>
<evidence type="ECO:0000259" key="10">
    <source>
        <dbReference type="Pfam" id="PF02880"/>
    </source>
</evidence>
<dbReference type="PATRIC" id="fig|1618344.3.peg.507"/>
<dbReference type="InterPro" id="IPR036900">
    <property type="entry name" value="A-D-PHexomutase_C_sf"/>
</dbReference>
<organism evidence="11 12">
    <name type="scientific">candidate division CPR2 bacterium GW2011_GWC1_41_48</name>
    <dbReference type="NCBI Taxonomy" id="1618344"/>
    <lineage>
        <taxon>Bacteria</taxon>
        <taxon>Bacteria division CPR2</taxon>
    </lineage>
</organism>
<feature type="domain" description="Alpha-D-phosphohexomutase alpha/beta/alpha" evidence="9">
    <location>
        <begin position="157"/>
        <end position="245"/>
    </location>
</feature>
<evidence type="ECO:0000256" key="4">
    <source>
        <dbReference type="ARBA" id="ARBA00022723"/>
    </source>
</evidence>
<sequence length="450" mass="50738">MEETLKKIIKAYDIRGEIPEELNPDVAFELGKRFAYHFKPELVVIGNDMRETSEEIKQGFINGLVDYGIDVIDIGLVSTPMLNWGAWHLKASHGVMVTASHSPLNYNGIKLVDVENGQIYKENGLTNLLKKGGEPSGAVGSVTERNTADDYLSYLGKHIEDLHGKFVFDTMHGANGLVLKEAFDKSDVEAEYISFEVDGQVPDYQSPNPLIEANQEKIKKAIREKGFEAGLMYDGDADRLIVFDDKARYVSANFVAYLIIEYLLEANPGRAIVFDLRSSNMIRDLAAHKKAKYFDTIAGNPYVKEKMREEKAIFGGETSGHYFYEETNYAEDAIVTSVYFIKALKAKGKKLSEIIDDLNKKYFMIPETNFRIADYKPVFKELEEIYKSSDIHFLDGITIEAEGFRANLRTSNTEPLIRLNLEARGQEELTNRLKEIKGVIKANGGVRADH</sequence>
<keyword evidence="6" id="KW-0413">Isomerase</keyword>
<comment type="caution">
    <text evidence="11">The sequence shown here is derived from an EMBL/GenBank/DDBJ whole genome shotgun (WGS) entry which is preliminary data.</text>
</comment>
<name>A0A0G0Z8M0_UNCC2</name>
<keyword evidence="3" id="KW-0597">Phosphoprotein</keyword>
<dbReference type="GO" id="GO:0016868">
    <property type="term" value="F:intramolecular phosphotransferase activity"/>
    <property type="evidence" value="ECO:0007669"/>
    <property type="project" value="InterPro"/>
</dbReference>
<dbReference type="AlphaFoldDB" id="A0A0G0Z8M0"/>
<dbReference type="Gene3D" id="3.30.310.50">
    <property type="entry name" value="Alpha-D-phosphohexomutase, C-terminal domain"/>
    <property type="match status" value="1"/>
</dbReference>
<accession>A0A0G0Z8M0</accession>
<dbReference type="SUPFAM" id="SSF55957">
    <property type="entry name" value="Phosphoglucomutase, C-terminal domain"/>
    <property type="match status" value="1"/>
</dbReference>
<evidence type="ECO:0000313" key="11">
    <source>
        <dbReference type="EMBL" id="KKS09393.1"/>
    </source>
</evidence>
<dbReference type="PANTHER" id="PTHR43771:SF1">
    <property type="entry name" value="PHOSPHOMANNOMUTASE"/>
    <property type="match status" value="1"/>
</dbReference>
<dbReference type="Gene3D" id="3.40.120.10">
    <property type="entry name" value="Alpha-D-Glucose-1,6-Bisphosphate, subunit A, domain 3"/>
    <property type="match status" value="3"/>
</dbReference>
<protein>
    <submittedName>
        <fullName evidence="11">Phosphomannomutase</fullName>
    </submittedName>
</protein>
<reference evidence="11 12" key="1">
    <citation type="journal article" date="2015" name="Nature">
        <title>rRNA introns, odd ribosomes, and small enigmatic genomes across a large radiation of phyla.</title>
        <authorList>
            <person name="Brown C.T."/>
            <person name="Hug L.A."/>
            <person name="Thomas B.C."/>
            <person name="Sharon I."/>
            <person name="Castelle C.J."/>
            <person name="Singh A."/>
            <person name="Wilkins M.J."/>
            <person name="Williams K.H."/>
            <person name="Banfield J.F."/>
        </authorList>
    </citation>
    <scope>NUCLEOTIDE SEQUENCE [LARGE SCALE GENOMIC DNA]</scope>
</reference>
<dbReference type="Proteomes" id="UP000033869">
    <property type="component" value="Unassembled WGS sequence"/>
</dbReference>
<dbReference type="InterPro" id="IPR005841">
    <property type="entry name" value="Alpha-D-phosphohexomutase_SF"/>
</dbReference>
<dbReference type="InterPro" id="IPR005845">
    <property type="entry name" value="A-D-PHexomutase_a/b/a-II"/>
</dbReference>
<evidence type="ECO:0000256" key="1">
    <source>
        <dbReference type="ARBA" id="ARBA00001946"/>
    </source>
</evidence>
<evidence type="ECO:0000313" key="12">
    <source>
        <dbReference type="Proteomes" id="UP000033869"/>
    </source>
</evidence>
<dbReference type="InterPro" id="IPR016055">
    <property type="entry name" value="A-D-PHexomutase_a/b/a-I/II/III"/>
</dbReference>
<feature type="domain" description="Alpha-D-phosphohexomutase C-terminal" evidence="7">
    <location>
        <begin position="367"/>
        <end position="434"/>
    </location>
</feature>
<dbReference type="Pfam" id="PF02880">
    <property type="entry name" value="PGM_PMM_III"/>
    <property type="match status" value="1"/>
</dbReference>
<dbReference type="InterPro" id="IPR005844">
    <property type="entry name" value="A-D-PHexomutase_a/b/a-I"/>
</dbReference>
<dbReference type="EMBL" id="LCBL01000002">
    <property type="protein sequence ID" value="KKS09393.1"/>
    <property type="molecule type" value="Genomic_DNA"/>
</dbReference>
<keyword evidence="4" id="KW-0479">Metal-binding</keyword>
<evidence type="ECO:0000256" key="2">
    <source>
        <dbReference type="ARBA" id="ARBA00010231"/>
    </source>
</evidence>
<evidence type="ECO:0000259" key="9">
    <source>
        <dbReference type="Pfam" id="PF02879"/>
    </source>
</evidence>
<gene>
    <name evidence="11" type="ORF">UU65_C0002G0171</name>
</gene>
<dbReference type="PRINTS" id="PR00509">
    <property type="entry name" value="PGMPMM"/>
</dbReference>
<evidence type="ECO:0000256" key="6">
    <source>
        <dbReference type="ARBA" id="ARBA00023235"/>
    </source>
</evidence>
<dbReference type="PANTHER" id="PTHR43771">
    <property type="entry name" value="PHOSPHOMANNOMUTASE"/>
    <property type="match status" value="1"/>
</dbReference>
<dbReference type="SUPFAM" id="SSF53738">
    <property type="entry name" value="Phosphoglucomutase, first 3 domains"/>
    <property type="match status" value="3"/>
</dbReference>
<keyword evidence="5" id="KW-0460">Magnesium</keyword>
<dbReference type="Pfam" id="PF00408">
    <property type="entry name" value="PGM_PMM_IV"/>
    <property type="match status" value="1"/>
</dbReference>
<evidence type="ECO:0000256" key="3">
    <source>
        <dbReference type="ARBA" id="ARBA00022553"/>
    </source>
</evidence>
<comment type="similarity">
    <text evidence="2">Belongs to the phosphohexose mutase family.</text>
</comment>
<dbReference type="Pfam" id="PF02878">
    <property type="entry name" value="PGM_PMM_I"/>
    <property type="match status" value="1"/>
</dbReference>
<comment type="cofactor">
    <cofactor evidence="1">
        <name>Mg(2+)</name>
        <dbReference type="ChEBI" id="CHEBI:18420"/>
    </cofactor>
</comment>
<feature type="domain" description="Alpha-D-phosphohexomutase alpha/beta/alpha" evidence="8">
    <location>
        <begin position="7"/>
        <end position="122"/>
    </location>
</feature>
<evidence type="ECO:0000259" key="7">
    <source>
        <dbReference type="Pfam" id="PF00408"/>
    </source>
</evidence>
<dbReference type="GO" id="GO:0046872">
    <property type="term" value="F:metal ion binding"/>
    <property type="evidence" value="ECO:0007669"/>
    <property type="project" value="UniProtKB-KW"/>
</dbReference>
<proteinExistence type="inferred from homology"/>
<evidence type="ECO:0000259" key="8">
    <source>
        <dbReference type="Pfam" id="PF02878"/>
    </source>
</evidence>
<dbReference type="GO" id="GO:0005975">
    <property type="term" value="P:carbohydrate metabolic process"/>
    <property type="evidence" value="ECO:0007669"/>
    <property type="project" value="InterPro"/>
</dbReference>
<dbReference type="InterPro" id="IPR005843">
    <property type="entry name" value="A-D-PHexomutase_C"/>
</dbReference>
<dbReference type="InterPro" id="IPR005846">
    <property type="entry name" value="A-D-PHexomutase_a/b/a-III"/>
</dbReference>